<proteinExistence type="predicted"/>
<name>F9YTM0_CAPCC</name>
<keyword evidence="3" id="KW-1185">Reference proteome</keyword>
<protein>
    <submittedName>
        <fullName evidence="2">Uncharacterized protein</fullName>
    </submittedName>
</protein>
<dbReference type="KEGG" id="ccm:Ccan_19490"/>
<dbReference type="AlphaFoldDB" id="F9YTM0"/>
<evidence type="ECO:0000313" key="2">
    <source>
        <dbReference type="EMBL" id="AEK24065.1"/>
    </source>
</evidence>
<accession>F9YTM0</accession>
<gene>
    <name evidence="2" type="ordered locus">Ccan_19490</name>
</gene>
<evidence type="ECO:0000256" key="1">
    <source>
        <dbReference type="SAM" id="Phobius"/>
    </source>
</evidence>
<keyword evidence="1" id="KW-0472">Membrane</keyword>
<dbReference type="EMBL" id="CP002113">
    <property type="protein sequence ID" value="AEK24065.1"/>
    <property type="molecule type" value="Genomic_DNA"/>
</dbReference>
<dbReference type="HOGENOM" id="CLU_3181524_0_0_10"/>
<reference evidence="2 3" key="1">
    <citation type="journal article" date="2011" name="J. Bacteriol.">
        <title>Complete genome sequence of the dog commensal and human pathogen Capnocytophaga canimorsus strain 5.</title>
        <authorList>
            <person name="Manfredi P."/>
            <person name="Pagni M."/>
            <person name="Cornelis G.R."/>
        </authorList>
    </citation>
    <scope>NUCLEOTIDE SEQUENCE [LARGE SCALE GENOMIC DNA]</scope>
    <source>
        <strain evidence="3">5</strain>
    </source>
</reference>
<sequence length="46" mass="5559">MKLSIILAIFQNVLYTIVFLCFLLYFCTLFFFLENPVFQFIIKSQK</sequence>
<evidence type="ECO:0000313" key="3">
    <source>
        <dbReference type="Proteomes" id="UP000008895"/>
    </source>
</evidence>
<organism evidence="2 3">
    <name type="scientific">Capnocytophaga canimorsus (strain 5)</name>
    <dbReference type="NCBI Taxonomy" id="860228"/>
    <lineage>
        <taxon>Bacteria</taxon>
        <taxon>Pseudomonadati</taxon>
        <taxon>Bacteroidota</taxon>
        <taxon>Flavobacteriia</taxon>
        <taxon>Flavobacteriales</taxon>
        <taxon>Flavobacteriaceae</taxon>
        <taxon>Capnocytophaga</taxon>
    </lineage>
</organism>
<dbReference type="STRING" id="860228.Ccan_19490"/>
<feature type="transmembrane region" description="Helical" evidence="1">
    <location>
        <begin position="12"/>
        <end position="33"/>
    </location>
</feature>
<keyword evidence="1" id="KW-1133">Transmembrane helix</keyword>
<dbReference type="Proteomes" id="UP000008895">
    <property type="component" value="Chromosome"/>
</dbReference>
<keyword evidence="1" id="KW-0812">Transmembrane</keyword>